<evidence type="ECO:0000256" key="1">
    <source>
        <dbReference type="ARBA" id="ARBA00004123"/>
    </source>
</evidence>
<evidence type="ECO:0000259" key="7">
    <source>
        <dbReference type="PROSITE" id="PS50217"/>
    </source>
</evidence>
<evidence type="ECO:0000256" key="6">
    <source>
        <dbReference type="SAM" id="Coils"/>
    </source>
</evidence>
<dbReference type="Proteomes" id="UP000193560">
    <property type="component" value="Unassembled WGS sequence"/>
</dbReference>
<keyword evidence="3" id="KW-0238">DNA-binding</keyword>
<keyword evidence="4" id="KW-0804">Transcription</keyword>
<dbReference type="InterPro" id="IPR051027">
    <property type="entry name" value="bZIP_transcription_factors"/>
</dbReference>
<evidence type="ECO:0000313" key="8">
    <source>
        <dbReference type="EMBL" id="ORZ15027.1"/>
    </source>
</evidence>
<dbReference type="GO" id="GO:0003677">
    <property type="term" value="F:DNA binding"/>
    <property type="evidence" value="ECO:0007669"/>
    <property type="project" value="UniProtKB-KW"/>
</dbReference>
<dbReference type="PRINTS" id="PR00043">
    <property type="entry name" value="LEUZIPPRJUN"/>
</dbReference>
<keyword evidence="9" id="KW-1185">Reference proteome</keyword>
<dbReference type="SMART" id="SM00338">
    <property type="entry name" value="BRLZ"/>
    <property type="match status" value="1"/>
</dbReference>
<keyword evidence="6" id="KW-0175">Coiled coil</keyword>
<evidence type="ECO:0000256" key="3">
    <source>
        <dbReference type="ARBA" id="ARBA00023125"/>
    </source>
</evidence>
<accession>A0A1X2IE86</accession>
<dbReference type="AlphaFoldDB" id="A0A1X2IE86"/>
<dbReference type="Pfam" id="PF00170">
    <property type="entry name" value="bZIP_1"/>
    <property type="match status" value="1"/>
</dbReference>
<proteinExistence type="predicted"/>
<comment type="caution">
    <text evidence="8">The sequence shown here is derived from an EMBL/GenBank/DDBJ whole genome shotgun (WGS) entry which is preliminary data.</text>
</comment>
<feature type="domain" description="BZIP" evidence="7">
    <location>
        <begin position="50"/>
        <end position="113"/>
    </location>
</feature>
<dbReference type="InterPro" id="IPR002112">
    <property type="entry name" value="Leuzip_Jun"/>
</dbReference>
<dbReference type="STRING" id="90262.A0A1X2IE86"/>
<sequence>MVAGNPHEIATQTHNNFAIQPSLSSSSALFNQFGNNSNIKRRHDYDLTDEEKRQQVLEKNRLAASKCRQRKKAWVEELAKKSEQAMHQNASLKRVISQLKEDILFLKSQLLAHRG</sequence>
<organism evidence="8 9">
    <name type="scientific">Absidia repens</name>
    <dbReference type="NCBI Taxonomy" id="90262"/>
    <lineage>
        <taxon>Eukaryota</taxon>
        <taxon>Fungi</taxon>
        <taxon>Fungi incertae sedis</taxon>
        <taxon>Mucoromycota</taxon>
        <taxon>Mucoromycotina</taxon>
        <taxon>Mucoromycetes</taxon>
        <taxon>Mucorales</taxon>
        <taxon>Cunninghamellaceae</taxon>
        <taxon>Absidia</taxon>
    </lineage>
</organism>
<dbReference type="SUPFAM" id="SSF57959">
    <property type="entry name" value="Leucine zipper domain"/>
    <property type="match status" value="1"/>
</dbReference>
<protein>
    <recommendedName>
        <fullName evidence="7">BZIP domain-containing protein</fullName>
    </recommendedName>
</protein>
<dbReference type="PANTHER" id="PTHR19304">
    <property type="entry name" value="CYCLIC-AMP RESPONSE ELEMENT BINDING PROTEIN"/>
    <property type="match status" value="1"/>
</dbReference>
<name>A0A1X2IE86_9FUNG</name>
<comment type="subcellular location">
    <subcellularLocation>
        <location evidence="1">Nucleus</location>
    </subcellularLocation>
</comment>
<reference evidence="8 9" key="1">
    <citation type="submission" date="2016-07" db="EMBL/GenBank/DDBJ databases">
        <title>Pervasive Adenine N6-methylation of Active Genes in Fungi.</title>
        <authorList>
            <consortium name="DOE Joint Genome Institute"/>
            <person name="Mondo S.J."/>
            <person name="Dannebaum R.O."/>
            <person name="Kuo R.C."/>
            <person name="Labutti K."/>
            <person name="Haridas S."/>
            <person name="Kuo A."/>
            <person name="Salamov A."/>
            <person name="Ahrendt S.R."/>
            <person name="Lipzen A."/>
            <person name="Sullivan W."/>
            <person name="Andreopoulos W.B."/>
            <person name="Clum A."/>
            <person name="Lindquist E."/>
            <person name="Daum C."/>
            <person name="Ramamoorthy G.K."/>
            <person name="Gryganskyi A."/>
            <person name="Culley D."/>
            <person name="Magnuson J.K."/>
            <person name="James T.Y."/>
            <person name="O'Malley M.A."/>
            <person name="Stajich J.E."/>
            <person name="Spatafora J.W."/>
            <person name="Visel A."/>
            <person name="Grigoriev I.V."/>
        </authorList>
    </citation>
    <scope>NUCLEOTIDE SEQUENCE [LARGE SCALE GENOMIC DNA]</scope>
    <source>
        <strain evidence="8 9">NRRL 1336</strain>
    </source>
</reference>
<keyword evidence="5" id="KW-0539">Nucleus</keyword>
<dbReference type="CDD" id="cd14687">
    <property type="entry name" value="bZIP_ATF2"/>
    <property type="match status" value="1"/>
</dbReference>
<dbReference type="InterPro" id="IPR046347">
    <property type="entry name" value="bZIP_sf"/>
</dbReference>
<evidence type="ECO:0000256" key="5">
    <source>
        <dbReference type="ARBA" id="ARBA00023242"/>
    </source>
</evidence>
<dbReference type="EMBL" id="MCGE01000013">
    <property type="protein sequence ID" value="ORZ15027.1"/>
    <property type="molecule type" value="Genomic_DNA"/>
</dbReference>
<evidence type="ECO:0000313" key="9">
    <source>
        <dbReference type="Proteomes" id="UP000193560"/>
    </source>
</evidence>
<keyword evidence="2" id="KW-0805">Transcription regulation</keyword>
<evidence type="ECO:0000256" key="2">
    <source>
        <dbReference type="ARBA" id="ARBA00023015"/>
    </source>
</evidence>
<dbReference type="Gene3D" id="1.20.5.170">
    <property type="match status" value="1"/>
</dbReference>
<feature type="coiled-coil region" evidence="6">
    <location>
        <begin position="75"/>
        <end position="109"/>
    </location>
</feature>
<dbReference type="GO" id="GO:0003700">
    <property type="term" value="F:DNA-binding transcription factor activity"/>
    <property type="evidence" value="ECO:0007669"/>
    <property type="project" value="InterPro"/>
</dbReference>
<gene>
    <name evidence="8" type="ORF">BCR42DRAFT_328506</name>
</gene>
<evidence type="ECO:0000256" key="4">
    <source>
        <dbReference type="ARBA" id="ARBA00023163"/>
    </source>
</evidence>
<dbReference type="PROSITE" id="PS50217">
    <property type="entry name" value="BZIP"/>
    <property type="match status" value="1"/>
</dbReference>
<dbReference type="OrthoDB" id="295274at2759"/>
<dbReference type="GO" id="GO:0005634">
    <property type="term" value="C:nucleus"/>
    <property type="evidence" value="ECO:0007669"/>
    <property type="project" value="UniProtKB-SubCell"/>
</dbReference>
<dbReference type="InterPro" id="IPR004827">
    <property type="entry name" value="bZIP"/>
</dbReference>